<keyword evidence="4" id="KW-1185">Reference proteome</keyword>
<dbReference type="EC" id="2.7.7.49" evidence="1"/>
<dbReference type="InterPro" id="IPR043502">
    <property type="entry name" value="DNA/RNA_pol_sf"/>
</dbReference>
<reference evidence="3" key="1">
    <citation type="submission" date="2025-08" db="UniProtKB">
        <authorList>
            <consortium name="Ensembl"/>
        </authorList>
    </citation>
    <scope>IDENTIFICATION</scope>
</reference>
<protein>
    <recommendedName>
        <fullName evidence="1">RNA-directed DNA polymerase</fullName>
        <ecNumber evidence="1">2.7.7.49</ecNumber>
    </recommendedName>
</protein>
<dbReference type="PANTHER" id="PTHR19446">
    <property type="entry name" value="REVERSE TRANSCRIPTASES"/>
    <property type="match status" value="1"/>
</dbReference>
<dbReference type="AlphaFoldDB" id="A0A8C8YER5"/>
<dbReference type="GO" id="GO:0003964">
    <property type="term" value="F:RNA-directed DNA polymerase activity"/>
    <property type="evidence" value="ECO:0007669"/>
    <property type="project" value="UniProtKB-EC"/>
</dbReference>
<evidence type="ECO:0000256" key="1">
    <source>
        <dbReference type="ARBA" id="ARBA00012493"/>
    </source>
</evidence>
<dbReference type="OMA" id="MAIRIQQ"/>
<sequence length="675" mass="78850">MNMDAKILNKILANQIQQHIKRIIHHDQVGFIPGMQGWFNIRKSINVIHHINKKKEKNHMILSIDAEKAFDKIQHPFLIKTLEKVRIEGTYLKIIKAIYEKPTANIILNGEKLRAFSLRSGTRQGCPLSPLLFNIVLEVLASAIRQQKEIKGIKIGKDEVKLSLFADDMILYMENPIDSTKSLLEMIHEFSKVAGYKINVQKSVAFLYTNNEATERQMKKLIPFTIAPRSIKYLGINLTKDVKDLYAENYRKLMQVIEEDIKKWKDIPCSWIGRINIVKMSILPKAIYTFNAIPIKIAPAFFSKLEQAILKFIWNHKRPRIAKVILKKKTKAGGITIPDFSLYYKAVIIKTAWYWHKNRHIDQWNRIETPELDPQTYGQLIFDKAGKNIQWKKDSLFNKWCWENWTATCRRLKLDHFLTPFTKINSKWIKDLNVRQETIKTLEEKAGKDLSDLSRSNLLLGTSPKARELKAKVNYWDLMKIKSFCTAKETTNKTKRQPTEWEKIFANDTSDKGLVSKIYKELIKLHTRKTNNPVKKWAETMNRHFSKEDIRMANRHMKRCSTSLLIREIQIKTTLRYHLTPVRVAKMKKSGDYRCWRGCGETGTLLHCWWECKLVQPLWKAVWRFLRKLKIDLAYDPAIALLGIYPRDTGVLMHRGTCTPMFIAALSTIANMERA</sequence>
<evidence type="ECO:0000313" key="4">
    <source>
        <dbReference type="Proteomes" id="UP000694399"/>
    </source>
</evidence>
<evidence type="ECO:0000313" key="3">
    <source>
        <dbReference type="Ensembl" id="ENSPLOP00000030062.1"/>
    </source>
</evidence>
<reference evidence="3" key="2">
    <citation type="submission" date="2025-09" db="UniProtKB">
        <authorList>
            <consortium name="Ensembl"/>
        </authorList>
    </citation>
    <scope>IDENTIFICATION</scope>
</reference>
<dbReference type="Ensembl" id="ENSPLOT00000033182.1">
    <property type="protein sequence ID" value="ENSPLOP00000030062.1"/>
    <property type="gene ID" value="ENSPLOG00000021979.1"/>
</dbReference>
<name>A0A8C8YER5_PANLE</name>
<dbReference type="InterPro" id="IPR000477">
    <property type="entry name" value="RT_dom"/>
</dbReference>
<organism evidence="3 4">
    <name type="scientific">Panthera leo</name>
    <name type="common">Lion</name>
    <dbReference type="NCBI Taxonomy" id="9689"/>
    <lineage>
        <taxon>Eukaryota</taxon>
        <taxon>Metazoa</taxon>
        <taxon>Chordata</taxon>
        <taxon>Craniata</taxon>
        <taxon>Vertebrata</taxon>
        <taxon>Euteleostomi</taxon>
        <taxon>Mammalia</taxon>
        <taxon>Eutheria</taxon>
        <taxon>Laurasiatheria</taxon>
        <taxon>Carnivora</taxon>
        <taxon>Feliformia</taxon>
        <taxon>Felidae</taxon>
        <taxon>Pantherinae</taxon>
        <taxon>Panthera</taxon>
    </lineage>
</organism>
<dbReference type="CDD" id="cd01650">
    <property type="entry name" value="RT_nLTR_like"/>
    <property type="match status" value="1"/>
</dbReference>
<dbReference type="SUPFAM" id="SSF56672">
    <property type="entry name" value="DNA/RNA polymerases"/>
    <property type="match status" value="1"/>
</dbReference>
<dbReference type="GeneTree" id="ENSGT01150000286964"/>
<dbReference type="Proteomes" id="UP000694399">
    <property type="component" value="Unassembled WGS sequence"/>
</dbReference>
<feature type="domain" description="Reverse transcriptase" evidence="2">
    <location>
        <begin position="1"/>
        <end position="238"/>
    </location>
</feature>
<dbReference type="Pfam" id="PF00078">
    <property type="entry name" value="RVT_1"/>
    <property type="match status" value="1"/>
</dbReference>
<accession>A0A8C8YER5</accession>
<evidence type="ECO:0000259" key="2">
    <source>
        <dbReference type="PROSITE" id="PS50878"/>
    </source>
</evidence>
<dbReference type="PROSITE" id="PS50878">
    <property type="entry name" value="RT_POL"/>
    <property type="match status" value="1"/>
</dbReference>
<proteinExistence type="predicted"/>